<keyword evidence="6" id="KW-0560">Oxidoreductase</keyword>
<feature type="binding site" description="axial binding residue" evidence="9">
    <location>
        <position position="115"/>
    </location>
    <ligand>
        <name>heme</name>
        <dbReference type="ChEBI" id="CHEBI:30413"/>
    </ligand>
    <ligandPart>
        <name>Fe</name>
        <dbReference type="ChEBI" id="CHEBI:18248"/>
    </ligandPart>
</feature>
<dbReference type="EMBL" id="JASBNA010000004">
    <property type="protein sequence ID" value="KAK7692524.1"/>
    <property type="molecule type" value="Genomic_DNA"/>
</dbReference>
<reference evidence="10 11" key="1">
    <citation type="submission" date="2022-09" db="EMBL/GenBank/DDBJ databases">
        <authorList>
            <person name="Palmer J.M."/>
        </authorList>
    </citation>
    <scope>NUCLEOTIDE SEQUENCE [LARGE SCALE GENOMIC DNA]</scope>
    <source>
        <strain evidence="10 11">DSM 7382</strain>
    </source>
</reference>
<evidence type="ECO:0008006" key="12">
    <source>
        <dbReference type="Google" id="ProtNLM"/>
    </source>
</evidence>
<dbReference type="PANTHER" id="PTHR24305:SF166">
    <property type="entry name" value="CYTOCHROME P450 12A4, MITOCHONDRIAL-RELATED"/>
    <property type="match status" value="1"/>
</dbReference>
<evidence type="ECO:0000313" key="10">
    <source>
        <dbReference type="EMBL" id="KAK7692524.1"/>
    </source>
</evidence>
<proteinExistence type="inferred from homology"/>
<name>A0AAW0GN58_9APHY</name>
<keyword evidence="5 9" id="KW-0479">Metal-binding</keyword>
<evidence type="ECO:0000256" key="3">
    <source>
        <dbReference type="ARBA" id="ARBA00010617"/>
    </source>
</evidence>
<evidence type="ECO:0000256" key="9">
    <source>
        <dbReference type="PIRSR" id="PIRSR602403-1"/>
    </source>
</evidence>
<dbReference type="SUPFAM" id="SSF48264">
    <property type="entry name" value="Cytochrome P450"/>
    <property type="match status" value="1"/>
</dbReference>
<dbReference type="Proteomes" id="UP001385951">
    <property type="component" value="Unassembled WGS sequence"/>
</dbReference>
<accession>A0AAW0GN58</accession>
<evidence type="ECO:0000256" key="2">
    <source>
        <dbReference type="ARBA" id="ARBA00005179"/>
    </source>
</evidence>
<sequence>METLDDLPYLEWVIKETMRLHGPVPMSARTAEKDDVIPLSEPFVDKNGEVRDHIKIAKGDEIRIPIAVINTWKVIWGENALEYRPERWESPPEGLKNSPGIWNHMLNFLGGTRACIGYRFSLVEMKALLFALVRSFEFTTSLTAEDFIIKQPAVVARPMLKSDLRKGVQMPLILKPFKSD</sequence>
<keyword evidence="4 9" id="KW-0349">Heme</keyword>
<evidence type="ECO:0000256" key="1">
    <source>
        <dbReference type="ARBA" id="ARBA00001971"/>
    </source>
</evidence>
<protein>
    <recommendedName>
        <fullName evidence="12">Cytochrome P450</fullName>
    </recommendedName>
</protein>
<evidence type="ECO:0000256" key="8">
    <source>
        <dbReference type="ARBA" id="ARBA00023033"/>
    </source>
</evidence>
<comment type="cofactor">
    <cofactor evidence="1 9">
        <name>heme</name>
        <dbReference type="ChEBI" id="CHEBI:30413"/>
    </cofactor>
</comment>
<keyword evidence="8" id="KW-0503">Monooxygenase</keyword>
<evidence type="ECO:0000256" key="5">
    <source>
        <dbReference type="ARBA" id="ARBA00022723"/>
    </source>
</evidence>
<evidence type="ECO:0000313" key="11">
    <source>
        <dbReference type="Proteomes" id="UP001385951"/>
    </source>
</evidence>
<dbReference type="PRINTS" id="PR00465">
    <property type="entry name" value="EP450IV"/>
</dbReference>
<organism evidence="10 11">
    <name type="scientific">Cerrena zonata</name>
    <dbReference type="NCBI Taxonomy" id="2478898"/>
    <lineage>
        <taxon>Eukaryota</taxon>
        <taxon>Fungi</taxon>
        <taxon>Dikarya</taxon>
        <taxon>Basidiomycota</taxon>
        <taxon>Agaricomycotina</taxon>
        <taxon>Agaricomycetes</taxon>
        <taxon>Polyporales</taxon>
        <taxon>Cerrenaceae</taxon>
        <taxon>Cerrena</taxon>
    </lineage>
</organism>
<keyword evidence="7 9" id="KW-0408">Iron</keyword>
<comment type="caution">
    <text evidence="10">The sequence shown here is derived from an EMBL/GenBank/DDBJ whole genome shotgun (WGS) entry which is preliminary data.</text>
</comment>
<gene>
    <name evidence="10" type="ORF">QCA50_004154</name>
</gene>
<dbReference type="InterPro" id="IPR001128">
    <property type="entry name" value="Cyt_P450"/>
</dbReference>
<dbReference type="GO" id="GO:0004497">
    <property type="term" value="F:monooxygenase activity"/>
    <property type="evidence" value="ECO:0007669"/>
    <property type="project" value="UniProtKB-KW"/>
</dbReference>
<dbReference type="InterPro" id="IPR002403">
    <property type="entry name" value="Cyt_P450_E_grp-IV"/>
</dbReference>
<comment type="pathway">
    <text evidence="2">Secondary metabolite biosynthesis.</text>
</comment>
<keyword evidence="11" id="KW-1185">Reference proteome</keyword>
<dbReference type="InterPro" id="IPR050121">
    <property type="entry name" value="Cytochrome_P450_monoxygenase"/>
</dbReference>
<comment type="similarity">
    <text evidence="3">Belongs to the cytochrome P450 family.</text>
</comment>
<evidence type="ECO:0000256" key="4">
    <source>
        <dbReference type="ARBA" id="ARBA00022617"/>
    </source>
</evidence>
<dbReference type="PANTHER" id="PTHR24305">
    <property type="entry name" value="CYTOCHROME P450"/>
    <property type="match status" value="1"/>
</dbReference>
<dbReference type="InterPro" id="IPR036396">
    <property type="entry name" value="Cyt_P450_sf"/>
</dbReference>
<dbReference type="GO" id="GO:0005506">
    <property type="term" value="F:iron ion binding"/>
    <property type="evidence" value="ECO:0007669"/>
    <property type="project" value="InterPro"/>
</dbReference>
<evidence type="ECO:0000256" key="6">
    <source>
        <dbReference type="ARBA" id="ARBA00023002"/>
    </source>
</evidence>
<evidence type="ECO:0000256" key="7">
    <source>
        <dbReference type="ARBA" id="ARBA00023004"/>
    </source>
</evidence>
<dbReference type="AlphaFoldDB" id="A0AAW0GN58"/>
<dbReference type="GO" id="GO:0020037">
    <property type="term" value="F:heme binding"/>
    <property type="evidence" value="ECO:0007669"/>
    <property type="project" value="InterPro"/>
</dbReference>
<dbReference type="Pfam" id="PF00067">
    <property type="entry name" value="p450"/>
    <property type="match status" value="1"/>
</dbReference>
<dbReference type="GO" id="GO:0016705">
    <property type="term" value="F:oxidoreductase activity, acting on paired donors, with incorporation or reduction of molecular oxygen"/>
    <property type="evidence" value="ECO:0007669"/>
    <property type="project" value="InterPro"/>
</dbReference>
<dbReference type="Gene3D" id="1.10.630.10">
    <property type="entry name" value="Cytochrome P450"/>
    <property type="match status" value="1"/>
</dbReference>